<name>A0ABR1B5Q8_POLSC</name>
<proteinExistence type="predicted"/>
<gene>
    <name evidence="2" type="ORF">RUM44_000539</name>
</gene>
<dbReference type="Proteomes" id="UP001359485">
    <property type="component" value="Unassembled WGS sequence"/>
</dbReference>
<evidence type="ECO:0000313" key="2">
    <source>
        <dbReference type="EMBL" id="KAK6635288.1"/>
    </source>
</evidence>
<accession>A0ABR1B5Q8</accession>
<evidence type="ECO:0000256" key="1">
    <source>
        <dbReference type="SAM" id="MobiDB-lite"/>
    </source>
</evidence>
<feature type="compositionally biased region" description="Acidic residues" evidence="1">
    <location>
        <begin position="44"/>
        <end position="60"/>
    </location>
</feature>
<organism evidence="2 3">
    <name type="scientific">Polyplax serrata</name>
    <name type="common">Common mouse louse</name>
    <dbReference type="NCBI Taxonomy" id="468196"/>
    <lineage>
        <taxon>Eukaryota</taxon>
        <taxon>Metazoa</taxon>
        <taxon>Ecdysozoa</taxon>
        <taxon>Arthropoda</taxon>
        <taxon>Hexapoda</taxon>
        <taxon>Insecta</taxon>
        <taxon>Pterygota</taxon>
        <taxon>Neoptera</taxon>
        <taxon>Paraneoptera</taxon>
        <taxon>Psocodea</taxon>
        <taxon>Troctomorpha</taxon>
        <taxon>Phthiraptera</taxon>
        <taxon>Anoplura</taxon>
        <taxon>Polyplacidae</taxon>
        <taxon>Polyplax</taxon>
    </lineage>
</organism>
<comment type="caution">
    <text evidence="2">The sequence shown here is derived from an EMBL/GenBank/DDBJ whole genome shotgun (WGS) entry which is preliminary data.</text>
</comment>
<reference evidence="2 3" key="1">
    <citation type="submission" date="2023-09" db="EMBL/GenBank/DDBJ databases">
        <title>Genomes of two closely related lineages of the louse Polyplax serrata with different host specificities.</title>
        <authorList>
            <person name="Martinu J."/>
            <person name="Tarabai H."/>
            <person name="Stefka J."/>
            <person name="Hypsa V."/>
        </authorList>
    </citation>
    <scope>NUCLEOTIDE SEQUENCE [LARGE SCALE GENOMIC DNA]</scope>
    <source>
        <strain evidence="2">98ZLc_SE</strain>
    </source>
</reference>
<sequence length="103" mass="11784">MIGEKKVREEVKKVSVCEAERERGRVDGEADGRKTIIKMLSKENEEEDDDDEEEEEEEGDSIAVAEEVEFYGAHLRRKLNKKKNFFHFLHSGSSGNGRKSLSP</sequence>
<keyword evidence="3" id="KW-1185">Reference proteome</keyword>
<dbReference type="EMBL" id="JAWJWF010000003">
    <property type="protein sequence ID" value="KAK6635288.1"/>
    <property type="molecule type" value="Genomic_DNA"/>
</dbReference>
<feature type="region of interest" description="Disordered" evidence="1">
    <location>
        <begin position="40"/>
        <end position="62"/>
    </location>
</feature>
<protein>
    <submittedName>
        <fullName evidence="2">Uncharacterized protein</fullName>
    </submittedName>
</protein>
<evidence type="ECO:0000313" key="3">
    <source>
        <dbReference type="Proteomes" id="UP001359485"/>
    </source>
</evidence>